<keyword evidence="3" id="KW-1185">Reference proteome</keyword>
<evidence type="ECO:0000256" key="1">
    <source>
        <dbReference type="SAM" id="MobiDB-lite"/>
    </source>
</evidence>
<comment type="caution">
    <text evidence="2">The sequence shown here is derived from an EMBL/GenBank/DDBJ whole genome shotgun (WGS) entry which is preliminary data.</text>
</comment>
<dbReference type="EMBL" id="RWGY01000029">
    <property type="protein sequence ID" value="TVU20170.1"/>
    <property type="molecule type" value="Genomic_DNA"/>
</dbReference>
<feature type="region of interest" description="Disordered" evidence="1">
    <location>
        <begin position="1"/>
        <end position="53"/>
    </location>
</feature>
<feature type="non-terminal residue" evidence="2">
    <location>
        <position position="1"/>
    </location>
</feature>
<name>A0A5J9UAG5_9POAL</name>
<feature type="compositionally biased region" description="Acidic residues" evidence="1">
    <location>
        <begin position="12"/>
        <end position="53"/>
    </location>
</feature>
<dbReference type="Gramene" id="TVU20170">
    <property type="protein sequence ID" value="TVU20170"/>
    <property type="gene ID" value="EJB05_36368"/>
</dbReference>
<organism evidence="2 3">
    <name type="scientific">Eragrostis curvula</name>
    <name type="common">weeping love grass</name>
    <dbReference type="NCBI Taxonomy" id="38414"/>
    <lineage>
        <taxon>Eukaryota</taxon>
        <taxon>Viridiplantae</taxon>
        <taxon>Streptophyta</taxon>
        <taxon>Embryophyta</taxon>
        <taxon>Tracheophyta</taxon>
        <taxon>Spermatophyta</taxon>
        <taxon>Magnoliopsida</taxon>
        <taxon>Liliopsida</taxon>
        <taxon>Poales</taxon>
        <taxon>Poaceae</taxon>
        <taxon>PACMAD clade</taxon>
        <taxon>Chloridoideae</taxon>
        <taxon>Eragrostideae</taxon>
        <taxon>Eragrostidinae</taxon>
        <taxon>Eragrostis</taxon>
    </lineage>
</organism>
<gene>
    <name evidence="2" type="ORF">EJB05_36368</name>
</gene>
<dbReference type="Proteomes" id="UP000324897">
    <property type="component" value="Chromosome 7"/>
</dbReference>
<reference evidence="2 3" key="1">
    <citation type="journal article" date="2019" name="Sci. Rep.">
        <title>A high-quality genome of Eragrostis curvula grass provides insights into Poaceae evolution and supports new strategies to enhance forage quality.</title>
        <authorList>
            <person name="Carballo J."/>
            <person name="Santos B.A.C.M."/>
            <person name="Zappacosta D."/>
            <person name="Garbus I."/>
            <person name="Selva J.P."/>
            <person name="Gallo C.A."/>
            <person name="Diaz A."/>
            <person name="Albertini E."/>
            <person name="Caccamo M."/>
            <person name="Echenique V."/>
        </authorList>
    </citation>
    <scope>NUCLEOTIDE SEQUENCE [LARGE SCALE GENOMIC DNA]</scope>
    <source>
        <strain evidence="3">cv. Victoria</strain>
        <tissue evidence="2">Leaf</tissue>
    </source>
</reference>
<dbReference type="AlphaFoldDB" id="A0A5J9UAG5"/>
<accession>A0A5J9UAG5</accession>
<evidence type="ECO:0000313" key="2">
    <source>
        <dbReference type="EMBL" id="TVU20170.1"/>
    </source>
</evidence>
<protein>
    <submittedName>
        <fullName evidence="2">Uncharacterized protein</fullName>
    </submittedName>
</protein>
<proteinExistence type="predicted"/>
<sequence>MVDLNVLFSVRDDDDSGSSMEDDDEGSSMDDSSYAEDYSDSSVEDDDSGSSVVDDVDAESSIVYLWRVVRMWRIIVAFQGFSSSYNVAFPFISFVVV</sequence>
<evidence type="ECO:0000313" key="3">
    <source>
        <dbReference type="Proteomes" id="UP000324897"/>
    </source>
</evidence>